<dbReference type="Proteomes" id="UP001281761">
    <property type="component" value="Unassembled WGS sequence"/>
</dbReference>
<evidence type="ECO:0008006" key="3">
    <source>
        <dbReference type="Google" id="ProtNLM"/>
    </source>
</evidence>
<gene>
    <name evidence="1" type="ORF">BLNAU_14522</name>
</gene>
<sequence>MGATFVTDSSSIFSTISSNGTGSLIFVCSDNLSQSATTSPLLAFKSTIPLPTNTLFSEIDKNRVFGREGSEEWSLLYFWHPHTSGSVHINTAGQEHPNCGTEHLPCSSIVESQKKLKGDQKSMNLDTKSVLSSELVSTTMEWTLTQSSGGSLWIEGEGQLTISKSNPSKLTLSEITMKFETLTEGRTSSVMLIEEGWMILSSCEIGDGLSEIGISVGRVCGGSLTIGGTTMNLVSSTTSLFSMESGSLIVEESSAITHPASQRTAQLFSISGGSASLTSTTIPPITLSSSNSLISVCGSGSLSVCDIDFDSIENSGSGAVLHFSSSGCLSLNRVNLNGSKCGSSGKGRSLFITRPDAFTSNNLHLRDVFVTQPTSSGEHEIFIEGTSLELVEVDAQHDCGELV</sequence>
<evidence type="ECO:0000313" key="2">
    <source>
        <dbReference type="Proteomes" id="UP001281761"/>
    </source>
</evidence>
<proteinExistence type="predicted"/>
<comment type="caution">
    <text evidence="1">The sequence shown here is derived from an EMBL/GenBank/DDBJ whole genome shotgun (WGS) entry which is preliminary data.</text>
</comment>
<dbReference type="EMBL" id="JARBJD010000134">
    <property type="protein sequence ID" value="KAK2950528.1"/>
    <property type="molecule type" value="Genomic_DNA"/>
</dbReference>
<accession>A0ABQ9XDG9</accession>
<keyword evidence="2" id="KW-1185">Reference proteome</keyword>
<name>A0ABQ9XDG9_9EUKA</name>
<organism evidence="1 2">
    <name type="scientific">Blattamonas nauphoetae</name>
    <dbReference type="NCBI Taxonomy" id="2049346"/>
    <lineage>
        <taxon>Eukaryota</taxon>
        <taxon>Metamonada</taxon>
        <taxon>Preaxostyla</taxon>
        <taxon>Oxymonadida</taxon>
        <taxon>Blattamonas</taxon>
    </lineage>
</organism>
<reference evidence="1 2" key="1">
    <citation type="journal article" date="2022" name="bioRxiv">
        <title>Genomics of Preaxostyla Flagellates Illuminates Evolutionary Transitions and the Path Towards Mitochondrial Loss.</title>
        <authorList>
            <person name="Novak L.V.F."/>
            <person name="Treitli S.C."/>
            <person name="Pyrih J."/>
            <person name="Halakuc P."/>
            <person name="Pipaliya S.V."/>
            <person name="Vacek V."/>
            <person name="Brzon O."/>
            <person name="Soukal P."/>
            <person name="Eme L."/>
            <person name="Dacks J.B."/>
            <person name="Karnkowska A."/>
            <person name="Elias M."/>
            <person name="Hampl V."/>
        </authorList>
    </citation>
    <scope>NUCLEOTIDE SEQUENCE [LARGE SCALE GENOMIC DNA]</scope>
    <source>
        <strain evidence="1">NAU3</strain>
        <tissue evidence="1">Gut</tissue>
    </source>
</reference>
<protein>
    <recommendedName>
        <fullName evidence="3">Ice nucleation protein</fullName>
    </recommendedName>
</protein>
<evidence type="ECO:0000313" key="1">
    <source>
        <dbReference type="EMBL" id="KAK2950528.1"/>
    </source>
</evidence>